<keyword evidence="1" id="KW-0732">Signal</keyword>
<dbReference type="EMBL" id="JARRAF010000004">
    <property type="protein sequence ID" value="MDK2123376.1"/>
    <property type="molecule type" value="Genomic_DNA"/>
</dbReference>
<protein>
    <recommendedName>
        <fullName evidence="4">VCBS repeat-containing protein</fullName>
    </recommendedName>
</protein>
<evidence type="ECO:0000313" key="2">
    <source>
        <dbReference type="EMBL" id="MDK2123376.1"/>
    </source>
</evidence>
<accession>A0ABT7DTG4</accession>
<feature type="signal peptide" evidence="1">
    <location>
        <begin position="1"/>
        <end position="17"/>
    </location>
</feature>
<sequence>MKTLLLCSVLLTASVHATDAMTATAQRFVPKGWKLHSYKVGDLNQDNRADLVVIAEQNDPAKRIKNEDLGTQELNLNPRRLLILLQTDTGYQTAQSIDGFLPSANDADSTCLQDPLEVGGISIAKGVLNIEKHYWQSCGSWEVSHDTYRFRHENGRFRLIGFDSWSMMRNSGERSEESVNYLTGKKKIVSGLNEFKPGKPKVKWETISSGQTYYLDDTNLPGSNR</sequence>
<comment type="caution">
    <text evidence="2">The sequence shown here is derived from an EMBL/GenBank/DDBJ whole genome shotgun (WGS) entry which is preliminary data.</text>
</comment>
<evidence type="ECO:0000256" key="1">
    <source>
        <dbReference type="SAM" id="SignalP"/>
    </source>
</evidence>
<gene>
    <name evidence="2" type="ORF">PZA18_04840</name>
</gene>
<dbReference type="Proteomes" id="UP001172778">
    <property type="component" value="Unassembled WGS sequence"/>
</dbReference>
<organism evidence="2 3">
    <name type="scientific">Parachitinimonas caeni</name>
    <dbReference type="NCBI Taxonomy" id="3031301"/>
    <lineage>
        <taxon>Bacteria</taxon>
        <taxon>Pseudomonadati</taxon>
        <taxon>Pseudomonadota</taxon>
        <taxon>Betaproteobacteria</taxon>
        <taxon>Neisseriales</taxon>
        <taxon>Chitinibacteraceae</taxon>
        <taxon>Parachitinimonas</taxon>
    </lineage>
</organism>
<evidence type="ECO:0000313" key="3">
    <source>
        <dbReference type="Proteomes" id="UP001172778"/>
    </source>
</evidence>
<evidence type="ECO:0008006" key="4">
    <source>
        <dbReference type="Google" id="ProtNLM"/>
    </source>
</evidence>
<name>A0ABT7DTG4_9NEIS</name>
<proteinExistence type="predicted"/>
<keyword evidence="3" id="KW-1185">Reference proteome</keyword>
<reference evidence="2" key="1">
    <citation type="submission" date="2023-03" db="EMBL/GenBank/DDBJ databases">
        <title>Chitinimonas shenzhenensis gen. nov., sp. nov., a novel member of family Burkholderiaceae isolated from activated sludge collected in Shen Zhen, China.</title>
        <authorList>
            <person name="Wang X."/>
        </authorList>
    </citation>
    <scope>NUCLEOTIDE SEQUENCE</scope>
    <source>
        <strain evidence="2">DQS-5</strain>
    </source>
</reference>
<dbReference type="RefSeq" id="WP_284099666.1">
    <property type="nucleotide sequence ID" value="NZ_JARRAF010000004.1"/>
</dbReference>
<feature type="chain" id="PRO_5046193944" description="VCBS repeat-containing protein" evidence="1">
    <location>
        <begin position="18"/>
        <end position="225"/>
    </location>
</feature>